<evidence type="ECO:0000256" key="3">
    <source>
        <dbReference type="ARBA" id="ARBA00023163"/>
    </source>
</evidence>
<dbReference type="InterPro" id="IPR010982">
    <property type="entry name" value="Lambda_DNA-bd_dom_sf"/>
</dbReference>
<dbReference type="SUPFAM" id="SSF47413">
    <property type="entry name" value="lambda repressor-like DNA-binding domains"/>
    <property type="match status" value="1"/>
</dbReference>
<dbReference type="RefSeq" id="WP_111515983.1">
    <property type="nucleotide sequence ID" value="NZ_QFYR01000004.1"/>
</dbReference>
<sequence length="338" mass="35358">MNRRTRASRSTLQAVADVAGVSAMTVSNVVNGSGRVGKETRERVLAAIHSLGYVPNLAARRLVGARATRLGLICPSTNGVFINSAIAAVAMEAAEAGLQLMIRRLEDPSRASAEGAAEDLVRSGADALLLIPPFAERLSGSERLARLNVAVAAMATASALPDMATVRIDNTAAARALTARLISQGHTLIGLIAGPPDHSDSLARQAGHRAALRAFGLAHDPDLVVEGAFTFETGRAAAERLLDRAPRPSAIVAANDDMAAGALWAAHQRGLSLPDDLAVAGFDDTLLATRVWPALTTIRQPVAAMAREALQLMTQELGGAPRQRDVVLEFTLVERASA</sequence>
<dbReference type="SMART" id="SM00354">
    <property type="entry name" value="HTH_LACI"/>
    <property type="match status" value="1"/>
</dbReference>
<keyword evidence="6" id="KW-1185">Reference proteome</keyword>
<dbReference type="InterPro" id="IPR046335">
    <property type="entry name" value="LacI/GalR-like_sensor"/>
</dbReference>
<keyword evidence="3" id="KW-0804">Transcription</keyword>
<dbReference type="PROSITE" id="PS50932">
    <property type="entry name" value="HTH_LACI_2"/>
    <property type="match status" value="1"/>
</dbReference>
<keyword evidence="2" id="KW-0238">DNA-binding</keyword>
<dbReference type="Gene3D" id="3.40.50.2300">
    <property type="match status" value="2"/>
</dbReference>
<dbReference type="InterPro" id="IPR000843">
    <property type="entry name" value="HTH_LacI"/>
</dbReference>
<dbReference type="Proteomes" id="UP000249725">
    <property type="component" value="Unassembled WGS sequence"/>
</dbReference>
<evidence type="ECO:0000259" key="4">
    <source>
        <dbReference type="PROSITE" id="PS50932"/>
    </source>
</evidence>
<gene>
    <name evidence="5" type="ORF">DJ018_16050</name>
</gene>
<dbReference type="OrthoDB" id="7185860at2"/>
<dbReference type="AlphaFoldDB" id="A0A328AF79"/>
<dbReference type="Pfam" id="PF13377">
    <property type="entry name" value="Peripla_BP_3"/>
    <property type="match status" value="1"/>
</dbReference>
<name>A0A328AF79_9CAUL</name>
<protein>
    <submittedName>
        <fullName evidence="5">LacI family transcriptional regulator</fullName>
    </submittedName>
</protein>
<organism evidence="5 6">
    <name type="scientific">Phenylobacterium deserti</name>
    <dbReference type="NCBI Taxonomy" id="1914756"/>
    <lineage>
        <taxon>Bacteria</taxon>
        <taxon>Pseudomonadati</taxon>
        <taxon>Pseudomonadota</taxon>
        <taxon>Alphaproteobacteria</taxon>
        <taxon>Caulobacterales</taxon>
        <taxon>Caulobacteraceae</taxon>
        <taxon>Phenylobacterium</taxon>
    </lineage>
</organism>
<evidence type="ECO:0000256" key="1">
    <source>
        <dbReference type="ARBA" id="ARBA00023015"/>
    </source>
</evidence>
<dbReference type="CDD" id="cd01392">
    <property type="entry name" value="HTH_LacI"/>
    <property type="match status" value="1"/>
</dbReference>
<dbReference type="InterPro" id="IPR028082">
    <property type="entry name" value="Peripla_BP_I"/>
</dbReference>
<dbReference type="GO" id="GO:0003700">
    <property type="term" value="F:DNA-binding transcription factor activity"/>
    <property type="evidence" value="ECO:0007669"/>
    <property type="project" value="TreeGrafter"/>
</dbReference>
<evidence type="ECO:0000256" key="2">
    <source>
        <dbReference type="ARBA" id="ARBA00023125"/>
    </source>
</evidence>
<reference evidence="6" key="1">
    <citation type="submission" date="2018-05" db="EMBL/GenBank/DDBJ databases">
        <authorList>
            <person name="Li X."/>
        </authorList>
    </citation>
    <scope>NUCLEOTIDE SEQUENCE [LARGE SCALE GENOMIC DNA]</scope>
    <source>
        <strain evidence="6">YIM 73061</strain>
    </source>
</reference>
<evidence type="ECO:0000313" key="6">
    <source>
        <dbReference type="Proteomes" id="UP000249725"/>
    </source>
</evidence>
<dbReference type="GO" id="GO:0000976">
    <property type="term" value="F:transcription cis-regulatory region binding"/>
    <property type="evidence" value="ECO:0007669"/>
    <property type="project" value="TreeGrafter"/>
</dbReference>
<dbReference type="PANTHER" id="PTHR30146">
    <property type="entry name" value="LACI-RELATED TRANSCRIPTIONAL REPRESSOR"/>
    <property type="match status" value="1"/>
</dbReference>
<dbReference type="Pfam" id="PF00356">
    <property type="entry name" value="LacI"/>
    <property type="match status" value="1"/>
</dbReference>
<keyword evidence="1" id="KW-0805">Transcription regulation</keyword>
<dbReference type="EMBL" id="QFYR01000004">
    <property type="protein sequence ID" value="RAK51448.1"/>
    <property type="molecule type" value="Genomic_DNA"/>
</dbReference>
<comment type="caution">
    <text evidence="5">The sequence shown here is derived from an EMBL/GenBank/DDBJ whole genome shotgun (WGS) entry which is preliminary data.</text>
</comment>
<dbReference type="SUPFAM" id="SSF53822">
    <property type="entry name" value="Periplasmic binding protein-like I"/>
    <property type="match status" value="1"/>
</dbReference>
<accession>A0A328AF79</accession>
<dbReference type="PANTHER" id="PTHR30146:SF153">
    <property type="entry name" value="LACTOSE OPERON REPRESSOR"/>
    <property type="match status" value="1"/>
</dbReference>
<feature type="domain" description="HTH lacI-type" evidence="4">
    <location>
        <begin position="10"/>
        <end position="64"/>
    </location>
</feature>
<dbReference type="Gene3D" id="1.10.260.40">
    <property type="entry name" value="lambda repressor-like DNA-binding domains"/>
    <property type="match status" value="1"/>
</dbReference>
<proteinExistence type="predicted"/>
<evidence type="ECO:0000313" key="5">
    <source>
        <dbReference type="EMBL" id="RAK51448.1"/>
    </source>
</evidence>